<feature type="region of interest" description="Disordered" evidence="1">
    <location>
        <begin position="46"/>
        <end position="65"/>
    </location>
</feature>
<gene>
    <name evidence="2" type="ORF">MoryE10_19730</name>
</gene>
<organism evidence="2 3">
    <name type="scientific">Methylogaea oryzae</name>
    <dbReference type="NCBI Taxonomy" id="1295382"/>
    <lineage>
        <taxon>Bacteria</taxon>
        <taxon>Pseudomonadati</taxon>
        <taxon>Pseudomonadota</taxon>
        <taxon>Gammaproteobacteria</taxon>
        <taxon>Methylococcales</taxon>
        <taxon>Methylococcaceae</taxon>
        <taxon>Methylogaea</taxon>
    </lineage>
</organism>
<reference evidence="2" key="1">
    <citation type="submission" date="2019-06" db="EMBL/GenBank/DDBJ databases">
        <title>Complete genome sequence of Methylogaea oryzae strain JCM16910.</title>
        <authorList>
            <person name="Asakawa S."/>
        </authorList>
    </citation>
    <scope>NUCLEOTIDE SEQUENCE</scope>
    <source>
        <strain evidence="2">E10</strain>
    </source>
</reference>
<dbReference type="Proteomes" id="UP000824988">
    <property type="component" value="Chromosome"/>
</dbReference>
<evidence type="ECO:0000313" key="3">
    <source>
        <dbReference type="Proteomes" id="UP000824988"/>
    </source>
</evidence>
<dbReference type="KEGG" id="moz:MoryE10_19730"/>
<proteinExistence type="predicted"/>
<evidence type="ECO:0000313" key="2">
    <source>
        <dbReference type="EMBL" id="BBL71367.1"/>
    </source>
</evidence>
<sequence length="65" mass="6959">MGAQGILQRFRHAQDDVERGFQIVGNHEKHAILALVATGKRVIPRGLRTGGNTAGGDARLIGSRL</sequence>
<dbReference type="EMBL" id="AP019782">
    <property type="protein sequence ID" value="BBL71367.1"/>
    <property type="molecule type" value="Genomic_DNA"/>
</dbReference>
<keyword evidence="3" id="KW-1185">Reference proteome</keyword>
<evidence type="ECO:0000256" key="1">
    <source>
        <dbReference type="SAM" id="MobiDB-lite"/>
    </source>
</evidence>
<accession>A0A8D4VRP8</accession>
<name>A0A8D4VRP8_9GAMM</name>
<dbReference type="AlphaFoldDB" id="A0A8D4VRP8"/>
<protein>
    <submittedName>
        <fullName evidence="2">Uncharacterized protein</fullName>
    </submittedName>
</protein>